<dbReference type="InterPro" id="IPR027417">
    <property type="entry name" value="P-loop_NTPase"/>
</dbReference>
<evidence type="ECO:0000256" key="4">
    <source>
        <dbReference type="ARBA" id="ARBA00022475"/>
    </source>
</evidence>
<dbReference type="GO" id="GO:0005524">
    <property type="term" value="F:ATP binding"/>
    <property type="evidence" value="ECO:0007669"/>
    <property type="project" value="UniProtKB-KW"/>
</dbReference>
<keyword evidence="6" id="KW-0067">ATP-binding</keyword>
<proteinExistence type="inferred from homology"/>
<dbReference type="RefSeq" id="WP_353682487.1">
    <property type="nucleotide sequence ID" value="NZ_MNXI01000149.1"/>
</dbReference>
<evidence type="ECO:0000256" key="1">
    <source>
        <dbReference type="ARBA" id="ARBA00004236"/>
    </source>
</evidence>
<dbReference type="SUPFAM" id="SSF52540">
    <property type="entry name" value="P-loop containing nucleoside triphosphate hydrolases"/>
    <property type="match status" value="1"/>
</dbReference>
<evidence type="ECO:0000313" key="10">
    <source>
        <dbReference type="EMBL" id="PIZ39323.1"/>
    </source>
</evidence>
<evidence type="ECO:0000259" key="9">
    <source>
        <dbReference type="PROSITE" id="PS50893"/>
    </source>
</evidence>
<evidence type="ECO:0000256" key="5">
    <source>
        <dbReference type="ARBA" id="ARBA00022741"/>
    </source>
</evidence>
<evidence type="ECO:0000256" key="3">
    <source>
        <dbReference type="ARBA" id="ARBA00022448"/>
    </source>
</evidence>
<dbReference type="AlphaFoldDB" id="A0A2M7T8D1"/>
<dbReference type="Gene3D" id="3.40.50.300">
    <property type="entry name" value="P-loop containing nucleotide triphosphate hydrolases"/>
    <property type="match status" value="1"/>
</dbReference>
<dbReference type="InterPro" id="IPR017871">
    <property type="entry name" value="ABC_transporter-like_CS"/>
</dbReference>
<comment type="subcellular location">
    <subcellularLocation>
        <location evidence="1">Cell membrane</location>
    </subcellularLocation>
</comment>
<dbReference type="PANTHER" id="PTHR43553:SF24">
    <property type="entry name" value="ENERGY-COUPLING FACTOR TRANSPORTER ATP-BINDING PROTEIN ECFA1"/>
    <property type="match status" value="1"/>
</dbReference>
<evidence type="ECO:0000256" key="8">
    <source>
        <dbReference type="ARBA" id="ARBA00023136"/>
    </source>
</evidence>
<gene>
    <name evidence="10" type="ORF">COY37_05080</name>
</gene>
<comment type="similarity">
    <text evidence="2">Belongs to the ABC transporter superfamily.</text>
</comment>
<dbReference type="Pfam" id="PF00005">
    <property type="entry name" value="ABC_tran"/>
    <property type="match status" value="1"/>
</dbReference>
<dbReference type="PANTHER" id="PTHR43553">
    <property type="entry name" value="HEAVY METAL TRANSPORTER"/>
    <property type="match status" value="1"/>
</dbReference>
<feature type="domain" description="ABC transporter" evidence="9">
    <location>
        <begin position="6"/>
        <end position="243"/>
    </location>
</feature>
<evidence type="ECO:0000313" key="11">
    <source>
        <dbReference type="Proteomes" id="UP000230956"/>
    </source>
</evidence>
<protein>
    <submittedName>
        <fullName evidence="10">Energy-coupling factor transporter ATPase</fullName>
    </submittedName>
</protein>
<evidence type="ECO:0000256" key="6">
    <source>
        <dbReference type="ARBA" id="ARBA00022840"/>
    </source>
</evidence>
<dbReference type="InterPro" id="IPR030947">
    <property type="entry name" value="EcfA_1"/>
</dbReference>
<dbReference type="PROSITE" id="PS00211">
    <property type="entry name" value="ABC_TRANSPORTER_1"/>
    <property type="match status" value="1"/>
</dbReference>
<dbReference type="GO" id="GO:0016887">
    <property type="term" value="F:ATP hydrolysis activity"/>
    <property type="evidence" value="ECO:0007669"/>
    <property type="project" value="InterPro"/>
</dbReference>
<name>A0A2M7T8D1_9ACTN</name>
<dbReference type="GO" id="GO:0043190">
    <property type="term" value="C:ATP-binding cassette (ABC) transporter complex"/>
    <property type="evidence" value="ECO:0007669"/>
    <property type="project" value="TreeGrafter"/>
</dbReference>
<reference evidence="11" key="1">
    <citation type="submission" date="2017-09" db="EMBL/GenBank/DDBJ databases">
        <title>Depth-based differentiation of microbial function through sediment-hosted aquifers and enrichment of novel symbionts in the deep terrestrial subsurface.</title>
        <authorList>
            <person name="Probst A.J."/>
            <person name="Ladd B."/>
            <person name="Jarett J.K."/>
            <person name="Geller-Mcgrath D.E."/>
            <person name="Sieber C.M.K."/>
            <person name="Emerson J.B."/>
            <person name="Anantharaman K."/>
            <person name="Thomas B.C."/>
            <person name="Malmstrom R."/>
            <person name="Stieglmeier M."/>
            <person name="Klingl A."/>
            <person name="Woyke T."/>
            <person name="Ryan C.M."/>
            <person name="Banfield J.F."/>
        </authorList>
    </citation>
    <scope>NUCLEOTIDE SEQUENCE [LARGE SCALE GENOMIC DNA]</scope>
</reference>
<dbReference type="EMBL" id="PFNG01000122">
    <property type="protein sequence ID" value="PIZ39323.1"/>
    <property type="molecule type" value="Genomic_DNA"/>
</dbReference>
<dbReference type="InterPro" id="IPR003593">
    <property type="entry name" value="AAA+_ATPase"/>
</dbReference>
<evidence type="ECO:0000256" key="7">
    <source>
        <dbReference type="ARBA" id="ARBA00022967"/>
    </source>
</evidence>
<dbReference type="GO" id="GO:0042626">
    <property type="term" value="F:ATPase-coupled transmembrane transporter activity"/>
    <property type="evidence" value="ECO:0007669"/>
    <property type="project" value="TreeGrafter"/>
</dbReference>
<dbReference type="NCBIfam" id="TIGR04520">
    <property type="entry name" value="ECF_ATPase_1"/>
    <property type="match status" value="1"/>
</dbReference>
<dbReference type="FunFam" id="3.40.50.300:FF:000224">
    <property type="entry name" value="Energy-coupling factor transporter ATP-binding protein EcfA"/>
    <property type="match status" value="1"/>
</dbReference>
<dbReference type="InterPro" id="IPR050095">
    <property type="entry name" value="ECF_ABC_transporter_ATP-bd"/>
</dbReference>
<dbReference type="PROSITE" id="PS50893">
    <property type="entry name" value="ABC_TRANSPORTER_2"/>
    <property type="match status" value="1"/>
</dbReference>
<keyword evidence="4" id="KW-1003">Cell membrane</keyword>
<dbReference type="SMART" id="SM00382">
    <property type="entry name" value="AAA"/>
    <property type="match status" value="1"/>
</dbReference>
<sequence>MIRYMIQLKNVTYHYGKDKKKITALDDVSLTIKEGEFVAVLGANGSGKSTLARHINGLLIPSKGEVLVDGISTADREELWKVRSLVGIVFQNPDNQIIATSVEDDVAFGPENLGVEPDEIRSRIREALAAVDMADYAKREPHLLSGGQKQRVAVAASLAMHPKYLVFDEATSMLDPRGSAEIIATIKKLKGDLGITAIHITHIADEAVLADRVIVLSGGAVVRDGPPHAIFSDIRALMAVGVGAPRARLIAEELIRAGVKLPGTILTVDELVEALC</sequence>
<organism evidence="10 11">
    <name type="scientific">Candidatus Aquicultor secundus</name>
    <dbReference type="NCBI Taxonomy" id="1973895"/>
    <lineage>
        <taxon>Bacteria</taxon>
        <taxon>Bacillati</taxon>
        <taxon>Actinomycetota</taxon>
        <taxon>Candidatus Aquicultoria</taxon>
        <taxon>Candidatus Aquicultorales</taxon>
        <taxon>Candidatus Aquicultoraceae</taxon>
        <taxon>Candidatus Aquicultor</taxon>
    </lineage>
</organism>
<dbReference type="InterPro" id="IPR003439">
    <property type="entry name" value="ABC_transporter-like_ATP-bd"/>
</dbReference>
<dbReference type="Proteomes" id="UP000230956">
    <property type="component" value="Unassembled WGS sequence"/>
</dbReference>
<evidence type="ECO:0000256" key="2">
    <source>
        <dbReference type="ARBA" id="ARBA00005417"/>
    </source>
</evidence>
<dbReference type="CDD" id="cd03225">
    <property type="entry name" value="ABC_cobalt_CbiO_domain1"/>
    <property type="match status" value="1"/>
</dbReference>
<keyword evidence="3" id="KW-0813">Transport</keyword>
<keyword evidence="8" id="KW-0472">Membrane</keyword>
<keyword evidence="5" id="KW-0547">Nucleotide-binding</keyword>
<accession>A0A2M7T8D1</accession>
<dbReference type="InterPro" id="IPR015856">
    <property type="entry name" value="ABC_transpr_CbiO/EcfA_su"/>
</dbReference>
<comment type="caution">
    <text evidence="10">The sequence shown here is derived from an EMBL/GenBank/DDBJ whole genome shotgun (WGS) entry which is preliminary data.</text>
</comment>
<keyword evidence="7" id="KW-1278">Translocase</keyword>